<gene>
    <name evidence="2" type="ORF">EVB55_064</name>
</gene>
<name>A0A7S5R926_9CAUD</name>
<keyword evidence="1" id="KW-0812">Transmembrane</keyword>
<protein>
    <submittedName>
        <fullName evidence="2">DUF3307 domain-containing protein</fullName>
    </submittedName>
</protein>
<proteinExistence type="predicted"/>
<evidence type="ECO:0000313" key="3">
    <source>
        <dbReference type="Proteomes" id="UP000605518"/>
    </source>
</evidence>
<organism evidence="2 3">
    <name type="scientific">Rhizobium phage RHph_Y68</name>
    <dbReference type="NCBI Taxonomy" id="2509787"/>
    <lineage>
        <taxon>Viruses</taxon>
        <taxon>Duplodnaviria</taxon>
        <taxon>Heunggongvirae</taxon>
        <taxon>Uroviricota</taxon>
        <taxon>Caudoviricetes</taxon>
        <taxon>Pootjesviridae</taxon>
        <taxon>Staniewskivirinae</taxon>
        <taxon>Trinifflemingvirus</taxon>
        <taxon>Trinifflemingvirus Y68</taxon>
    </lineage>
</organism>
<dbReference type="InterPro" id="IPR021737">
    <property type="entry name" value="Phage_phiKZ_Orf197"/>
</dbReference>
<feature type="transmembrane region" description="Helical" evidence="1">
    <location>
        <begin position="60"/>
        <end position="83"/>
    </location>
</feature>
<feature type="transmembrane region" description="Helical" evidence="1">
    <location>
        <begin position="104"/>
        <end position="129"/>
    </location>
</feature>
<sequence length="133" mass="15147">MAFANPFTLFFLLLFAHYVADYPLQGPFLARAKNHRRDGAFIDGLSDVPWTYGMTAHSGIHAGFVLFLTGSVIFAVIEFFVHFATDWLKNDGWISFKTDQFIHVATKALFVFVIFFEPIMKFLTAMLIVSQKV</sequence>
<reference evidence="2" key="1">
    <citation type="submission" date="2020-01" db="EMBL/GenBank/DDBJ databases">
        <title>Patterns of diversity and host range of bacteriophage communities associated with bean-nodulatin bacteria.</title>
        <authorList>
            <person name="Vann Cauwenberghe J."/>
            <person name="Santamaria R.I."/>
            <person name="Bustos P."/>
            <person name="Juarez S."/>
            <person name="Gonzalez V."/>
        </authorList>
    </citation>
    <scope>NUCLEOTIDE SEQUENCE</scope>
</reference>
<dbReference type="EMBL" id="MN988486">
    <property type="protein sequence ID" value="QIG67999.1"/>
    <property type="molecule type" value="Genomic_DNA"/>
</dbReference>
<evidence type="ECO:0000256" key="1">
    <source>
        <dbReference type="SAM" id="Phobius"/>
    </source>
</evidence>
<keyword evidence="3" id="KW-1185">Reference proteome</keyword>
<evidence type="ECO:0000313" key="2">
    <source>
        <dbReference type="EMBL" id="QIG67999.1"/>
    </source>
</evidence>
<keyword evidence="1" id="KW-0472">Membrane</keyword>
<dbReference type="Pfam" id="PF11750">
    <property type="entry name" value="DUF3307"/>
    <property type="match status" value="1"/>
</dbReference>
<dbReference type="Proteomes" id="UP000605518">
    <property type="component" value="Segment"/>
</dbReference>
<keyword evidence="1" id="KW-1133">Transmembrane helix</keyword>
<accession>A0A7S5R926</accession>